<gene>
    <name evidence="2" type="ORF">HQ393_13810</name>
</gene>
<dbReference type="KEGG" id="chiz:HQ393_13810"/>
<proteinExistence type="predicted"/>
<reference evidence="2 3" key="1">
    <citation type="submission" date="2020-07" db="EMBL/GenBank/DDBJ databases">
        <title>Complete genome sequence of Chitinibacter sp. 2T18.</title>
        <authorList>
            <person name="Bae J.-W."/>
            <person name="Choi J.-W."/>
        </authorList>
    </citation>
    <scope>NUCLEOTIDE SEQUENCE [LARGE SCALE GENOMIC DNA]</scope>
    <source>
        <strain evidence="2 3">2T18</strain>
    </source>
</reference>
<organism evidence="2 3">
    <name type="scientific">Chitinibacter bivalviorum</name>
    <dbReference type="NCBI Taxonomy" id="2739434"/>
    <lineage>
        <taxon>Bacteria</taxon>
        <taxon>Pseudomonadati</taxon>
        <taxon>Pseudomonadota</taxon>
        <taxon>Betaproteobacteria</taxon>
        <taxon>Neisseriales</taxon>
        <taxon>Chitinibacteraceae</taxon>
        <taxon>Chitinibacter</taxon>
    </lineage>
</organism>
<evidence type="ECO:0000256" key="1">
    <source>
        <dbReference type="SAM" id="MobiDB-lite"/>
    </source>
</evidence>
<dbReference type="Proteomes" id="UP000509597">
    <property type="component" value="Chromosome"/>
</dbReference>
<dbReference type="AlphaFoldDB" id="A0A7H9BL44"/>
<dbReference type="RefSeq" id="WP_179355725.1">
    <property type="nucleotide sequence ID" value="NZ_CP058627.1"/>
</dbReference>
<feature type="compositionally biased region" description="Basic and acidic residues" evidence="1">
    <location>
        <begin position="1"/>
        <end position="30"/>
    </location>
</feature>
<name>A0A7H9BL44_9NEIS</name>
<feature type="region of interest" description="Disordered" evidence="1">
    <location>
        <begin position="1"/>
        <end position="47"/>
    </location>
</feature>
<evidence type="ECO:0000313" key="2">
    <source>
        <dbReference type="EMBL" id="QLG89229.1"/>
    </source>
</evidence>
<dbReference type="EMBL" id="CP058627">
    <property type="protein sequence ID" value="QLG89229.1"/>
    <property type="molecule type" value="Genomic_DNA"/>
</dbReference>
<keyword evidence="3" id="KW-1185">Reference proteome</keyword>
<evidence type="ECO:0000313" key="3">
    <source>
        <dbReference type="Proteomes" id="UP000509597"/>
    </source>
</evidence>
<sequence>MSETMEVKRDKTTPSEQKKKEQKPLAERLEGSNPFDWIKVSPKVETK</sequence>
<protein>
    <submittedName>
        <fullName evidence="2">Uncharacterized protein</fullName>
    </submittedName>
</protein>
<accession>A0A7H9BL44</accession>